<comment type="caution">
    <text evidence="9">The sequence shown here is derived from an EMBL/GenBank/DDBJ whole genome shotgun (WGS) entry which is preliminary data.</text>
</comment>
<evidence type="ECO:0000256" key="2">
    <source>
        <dbReference type="ARBA" id="ARBA00022649"/>
    </source>
</evidence>
<proteinExistence type="inferred from homology"/>
<protein>
    <submittedName>
        <fullName evidence="9">PIN domain-containing protein</fullName>
    </submittedName>
</protein>
<dbReference type="GO" id="GO:0016787">
    <property type="term" value="F:hydrolase activity"/>
    <property type="evidence" value="ECO:0007669"/>
    <property type="project" value="UniProtKB-KW"/>
</dbReference>
<name>A0A845HTU0_9BURK</name>
<dbReference type="SUPFAM" id="SSF88723">
    <property type="entry name" value="PIN domain-like"/>
    <property type="match status" value="1"/>
</dbReference>
<evidence type="ECO:0000256" key="6">
    <source>
        <dbReference type="ARBA" id="ARBA00022842"/>
    </source>
</evidence>
<reference evidence="9" key="1">
    <citation type="submission" date="2019-12" db="EMBL/GenBank/DDBJ databases">
        <title>Novel species isolated from a subtropical stream in China.</title>
        <authorList>
            <person name="Lu H."/>
        </authorList>
    </citation>
    <scope>NUCLEOTIDE SEQUENCE [LARGE SCALE GENOMIC DNA]</scope>
    <source>
        <strain evidence="9">FT93W</strain>
    </source>
</reference>
<comment type="cofactor">
    <cofactor evidence="1">
        <name>Mg(2+)</name>
        <dbReference type="ChEBI" id="CHEBI:18420"/>
    </cofactor>
</comment>
<dbReference type="GO" id="GO:0004518">
    <property type="term" value="F:nuclease activity"/>
    <property type="evidence" value="ECO:0007669"/>
    <property type="project" value="UniProtKB-KW"/>
</dbReference>
<evidence type="ECO:0000256" key="1">
    <source>
        <dbReference type="ARBA" id="ARBA00001946"/>
    </source>
</evidence>
<keyword evidence="3" id="KW-0540">Nuclease</keyword>
<evidence type="ECO:0000256" key="3">
    <source>
        <dbReference type="ARBA" id="ARBA00022722"/>
    </source>
</evidence>
<dbReference type="InterPro" id="IPR002716">
    <property type="entry name" value="PIN_dom"/>
</dbReference>
<dbReference type="CDD" id="cd18746">
    <property type="entry name" value="PIN_VapC4-5_FitB-like"/>
    <property type="match status" value="1"/>
</dbReference>
<dbReference type="InterPro" id="IPR050556">
    <property type="entry name" value="Type_II_TA_system_RNase"/>
</dbReference>
<dbReference type="EMBL" id="WWCL01000001">
    <property type="protein sequence ID" value="MYN44864.1"/>
    <property type="molecule type" value="Genomic_DNA"/>
</dbReference>
<evidence type="ECO:0000259" key="8">
    <source>
        <dbReference type="Pfam" id="PF01850"/>
    </source>
</evidence>
<dbReference type="AlphaFoldDB" id="A0A845HTU0"/>
<keyword evidence="2" id="KW-1277">Toxin-antitoxin system</keyword>
<accession>A0A845HTU0</accession>
<evidence type="ECO:0000313" key="9">
    <source>
        <dbReference type="EMBL" id="MYN44864.1"/>
    </source>
</evidence>
<dbReference type="InterPro" id="IPR029060">
    <property type="entry name" value="PIN-like_dom_sf"/>
</dbReference>
<keyword evidence="4" id="KW-0479">Metal-binding</keyword>
<organism evidence="9 10">
    <name type="scientific">Duganella fentianensis</name>
    <dbReference type="NCBI Taxonomy" id="2692177"/>
    <lineage>
        <taxon>Bacteria</taxon>
        <taxon>Pseudomonadati</taxon>
        <taxon>Pseudomonadota</taxon>
        <taxon>Betaproteobacteria</taxon>
        <taxon>Burkholderiales</taxon>
        <taxon>Oxalobacteraceae</taxon>
        <taxon>Telluria group</taxon>
        <taxon>Duganella</taxon>
    </lineage>
</organism>
<dbReference type="Proteomes" id="UP000444316">
    <property type="component" value="Unassembled WGS sequence"/>
</dbReference>
<dbReference type="GO" id="GO:0046872">
    <property type="term" value="F:metal ion binding"/>
    <property type="evidence" value="ECO:0007669"/>
    <property type="project" value="UniProtKB-KW"/>
</dbReference>
<keyword evidence="5" id="KW-0378">Hydrolase</keyword>
<gene>
    <name evidence="9" type="ORF">GTP23_07230</name>
</gene>
<sequence>MFILDTNVVSELRKVRLGKADMQVTAWAESVDAADLFVSAITILELELGVLSIERKDATQGAMLRAWLTKQVLPEFAERTLPVDTAVAQRCARLHVPDKRGERDALIAATALVHSMTLVTRNVTDFQAMGVTLINPWEVSQ</sequence>
<keyword evidence="6" id="KW-0460">Magnesium</keyword>
<dbReference type="PANTHER" id="PTHR33653">
    <property type="entry name" value="RIBONUCLEASE VAPC2"/>
    <property type="match status" value="1"/>
</dbReference>
<dbReference type="Pfam" id="PF01850">
    <property type="entry name" value="PIN"/>
    <property type="match status" value="1"/>
</dbReference>
<dbReference type="Gene3D" id="3.40.50.1010">
    <property type="entry name" value="5'-nuclease"/>
    <property type="match status" value="1"/>
</dbReference>
<dbReference type="PANTHER" id="PTHR33653:SF1">
    <property type="entry name" value="RIBONUCLEASE VAPC2"/>
    <property type="match status" value="1"/>
</dbReference>
<keyword evidence="10" id="KW-1185">Reference proteome</keyword>
<feature type="domain" description="PIN" evidence="8">
    <location>
        <begin position="3"/>
        <end position="122"/>
    </location>
</feature>
<evidence type="ECO:0000256" key="4">
    <source>
        <dbReference type="ARBA" id="ARBA00022723"/>
    </source>
</evidence>
<evidence type="ECO:0000256" key="7">
    <source>
        <dbReference type="ARBA" id="ARBA00038093"/>
    </source>
</evidence>
<comment type="similarity">
    <text evidence="7">Belongs to the PINc/VapC protein family.</text>
</comment>
<evidence type="ECO:0000256" key="5">
    <source>
        <dbReference type="ARBA" id="ARBA00022801"/>
    </source>
</evidence>
<evidence type="ECO:0000313" key="10">
    <source>
        <dbReference type="Proteomes" id="UP000444316"/>
    </source>
</evidence>